<feature type="chain" id="PRO_5028234705" evidence="6">
    <location>
        <begin position="23"/>
        <end position="574"/>
    </location>
</feature>
<keyword evidence="4 5" id="KW-0472">Membrane</keyword>
<feature type="domain" description="Nodulin-like" evidence="7">
    <location>
        <begin position="7"/>
        <end position="252"/>
    </location>
</feature>
<sequence length="574" mass="63172">MVGQSRKWMILVAATWIQAFTGTNFDFSSYSSDLKSVLGISQVQLNYLSVASDMGKALGWCSGVSLMYFPLWAVMFMAAFMGLFGYGLQWFVIQRLITPPYVLVFILCLLAGCSICWFNTVCYVLCIKHFQANRALALSLTISFNGVSAALYTLIANAINPNDDTIYLFLNALVPLFASGAALIPVLRQPPIQSLRADATRRDSIIFLCLIILAVITGLYLLLLNSLSSDVSKARMLLVGALFLLILPLCLPGIAYAREWARRNFPSRFPSDNSSTFNLVDPDDFELHKELIAGSESTNATSATNANSHGLIDTEGFFRCFECFGKLMEKDRLTVLGEEHSAKLLVRRWDFWLYYAAYFCGGTIGLVYSNNLGQISQSLGYSSLTSSLVTLYSSCSFFGRLLSAAPEFLRDKIYFARTGWLAVALVPTPIAFFLLAVSGSEAMLRAGTGLIGISSGFVFSAAVSITSELFGPNSAGVNHNILITNIPIGSLLYGLLAALVYDSNEGSSIIGVSLLKEATLCMGRSCYRQTFIWWGCISIVGLASSLFLFLRTRTAYNRFERNRNRTQVMQSYSQ</sequence>
<dbReference type="Pfam" id="PF23262">
    <property type="entry name" value="NFD4_C"/>
    <property type="match status" value="1"/>
</dbReference>
<feature type="domain" description="NFD4 C-terminal" evidence="8">
    <location>
        <begin position="338"/>
        <end position="555"/>
    </location>
</feature>
<evidence type="ECO:0000313" key="9">
    <source>
        <dbReference type="Proteomes" id="UP000515124"/>
    </source>
</evidence>
<dbReference type="KEGG" id="pavi:110770922"/>
<feature type="transmembrane region" description="Helical" evidence="5">
    <location>
        <begin position="381"/>
        <end position="402"/>
    </location>
</feature>
<dbReference type="PANTHER" id="PTHR21576:SF134">
    <property type="entry name" value="NODULIN-LIKE DOMAIN-CONTAINING PROTEIN"/>
    <property type="match status" value="1"/>
</dbReference>
<evidence type="ECO:0000256" key="5">
    <source>
        <dbReference type="SAM" id="Phobius"/>
    </source>
</evidence>
<protein>
    <submittedName>
        <fullName evidence="10">Protein NUCLEAR FUSION DEFECTIVE 4-like isoform X1</fullName>
    </submittedName>
</protein>
<proteinExistence type="predicted"/>
<feature type="transmembrane region" description="Helical" evidence="5">
    <location>
        <begin position="414"/>
        <end position="437"/>
    </location>
</feature>
<dbReference type="InterPro" id="IPR010658">
    <property type="entry name" value="Nodulin-like"/>
</dbReference>
<feature type="transmembrane region" description="Helical" evidence="5">
    <location>
        <begin position="351"/>
        <end position="369"/>
    </location>
</feature>
<dbReference type="Gramene" id="Pav_sc0000012.1_g250.1.mk:mrna">
    <property type="protein sequence ID" value="Pav_sc0000012.1_g250.1.mk:mrna"/>
    <property type="gene ID" value="Pav_sc0000012.1_g250.1.mk"/>
</dbReference>
<keyword evidence="3 5" id="KW-1133">Transmembrane helix</keyword>
<feature type="transmembrane region" description="Helical" evidence="5">
    <location>
        <begin position="236"/>
        <end position="257"/>
    </location>
</feature>
<feature type="transmembrane region" description="Helical" evidence="5">
    <location>
        <begin position="165"/>
        <end position="184"/>
    </location>
</feature>
<dbReference type="PANTHER" id="PTHR21576">
    <property type="entry name" value="UNCHARACTERIZED NODULIN-LIKE PROTEIN"/>
    <property type="match status" value="1"/>
</dbReference>
<organism evidence="9 10">
    <name type="scientific">Prunus avium</name>
    <name type="common">Cherry</name>
    <name type="synonym">Cerasus avium</name>
    <dbReference type="NCBI Taxonomy" id="42229"/>
    <lineage>
        <taxon>Eukaryota</taxon>
        <taxon>Viridiplantae</taxon>
        <taxon>Streptophyta</taxon>
        <taxon>Embryophyta</taxon>
        <taxon>Tracheophyta</taxon>
        <taxon>Spermatophyta</taxon>
        <taxon>Magnoliopsida</taxon>
        <taxon>eudicotyledons</taxon>
        <taxon>Gunneridae</taxon>
        <taxon>Pentapetalae</taxon>
        <taxon>rosids</taxon>
        <taxon>fabids</taxon>
        <taxon>Rosales</taxon>
        <taxon>Rosaceae</taxon>
        <taxon>Amygdaloideae</taxon>
        <taxon>Amygdaleae</taxon>
        <taxon>Prunus</taxon>
    </lineage>
</organism>
<feature type="transmembrane region" description="Helical" evidence="5">
    <location>
        <begin position="482"/>
        <end position="501"/>
    </location>
</feature>
<evidence type="ECO:0000259" key="8">
    <source>
        <dbReference type="Pfam" id="PF23262"/>
    </source>
</evidence>
<evidence type="ECO:0000256" key="2">
    <source>
        <dbReference type="ARBA" id="ARBA00022692"/>
    </source>
</evidence>
<feature type="transmembrane region" description="Helical" evidence="5">
    <location>
        <begin position="531"/>
        <end position="550"/>
    </location>
</feature>
<evidence type="ECO:0000256" key="1">
    <source>
        <dbReference type="ARBA" id="ARBA00004141"/>
    </source>
</evidence>
<dbReference type="GeneID" id="110770922"/>
<dbReference type="GO" id="GO:0016020">
    <property type="term" value="C:membrane"/>
    <property type="evidence" value="ECO:0007669"/>
    <property type="project" value="UniProtKB-SubCell"/>
</dbReference>
<dbReference type="Gene3D" id="1.20.1250.20">
    <property type="entry name" value="MFS general substrate transporter like domains"/>
    <property type="match status" value="1"/>
</dbReference>
<keyword evidence="6" id="KW-0732">Signal</keyword>
<dbReference type="SUPFAM" id="SSF103473">
    <property type="entry name" value="MFS general substrate transporter"/>
    <property type="match status" value="1"/>
</dbReference>
<feature type="transmembrane region" description="Helical" evidence="5">
    <location>
        <begin position="205"/>
        <end position="224"/>
    </location>
</feature>
<feature type="transmembrane region" description="Helical" evidence="5">
    <location>
        <begin position="100"/>
        <end position="125"/>
    </location>
</feature>
<keyword evidence="2 5" id="KW-0812">Transmembrane</keyword>
<gene>
    <name evidence="10" type="primary">LOC110770922</name>
</gene>
<name>A0A6P5TUQ5_PRUAV</name>
<evidence type="ECO:0000256" key="4">
    <source>
        <dbReference type="ARBA" id="ARBA00023136"/>
    </source>
</evidence>
<dbReference type="InterPro" id="IPR056555">
    <property type="entry name" value="NFD4_C"/>
</dbReference>
<accession>A0A6P5TUQ5</accession>
<evidence type="ECO:0000313" key="10">
    <source>
        <dbReference type="RefSeq" id="XP_021830877.1"/>
    </source>
</evidence>
<evidence type="ECO:0000259" key="7">
    <source>
        <dbReference type="Pfam" id="PF06813"/>
    </source>
</evidence>
<feature type="transmembrane region" description="Helical" evidence="5">
    <location>
        <begin position="137"/>
        <end position="159"/>
    </location>
</feature>
<dbReference type="Proteomes" id="UP000515124">
    <property type="component" value="Unplaced"/>
</dbReference>
<evidence type="ECO:0000256" key="6">
    <source>
        <dbReference type="SAM" id="SignalP"/>
    </source>
</evidence>
<dbReference type="AlphaFoldDB" id="A0A6P5TUQ5"/>
<evidence type="ECO:0000256" key="3">
    <source>
        <dbReference type="ARBA" id="ARBA00022989"/>
    </source>
</evidence>
<dbReference type="InterPro" id="IPR036259">
    <property type="entry name" value="MFS_trans_sf"/>
</dbReference>
<feature type="transmembrane region" description="Helical" evidence="5">
    <location>
        <begin position="449"/>
        <end position="470"/>
    </location>
</feature>
<dbReference type="RefSeq" id="XP_021830877.1">
    <property type="nucleotide sequence ID" value="XM_021975185.1"/>
</dbReference>
<reference evidence="10" key="1">
    <citation type="submission" date="2025-08" db="UniProtKB">
        <authorList>
            <consortium name="RefSeq"/>
        </authorList>
    </citation>
    <scope>IDENTIFICATION</scope>
</reference>
<comment type="subcellular location">
    <subcellularLocation>
        <location evidence="1">Membrane</location>
        <topology evidence="1">Multi-pass membrane protein</topology>
    </subcellularLocation>
</comment>
<dbReference type="Pfam" id="PF06813">
    <property type="entry name" value="Nodulin-like"/>
    <property type="match status" value="1"/>
</dbReference>
<feature type="signal peptide" evidence="6">
    <location>
        <begin position="1"/>
        <end position="22"/>
    </location>
</feature>
<keyword evidence="9" id="KW-1185">Reference proteome</keyword>
<feature type="transmembrane region" description="Helical" evidence="5">
    <location>
        <begin position="66"/>
        <end position="88"/>
    </location>
</feature>